<comment type="subcellular location">
    <subcellularLocation>
        <location evidence="2 12">Cytoplasm</location>
    </subcellularLocation>
</comment>
<dbReference type="AlphaFoldDB" id="A0A7C4QRQ5"/>
<reference evidence="13" key="1">
    <citation type="journal article" date="2020" name="mSystems">
        <title>Genome- and Community-Level Interaction Insights into Carbon Utilization and Element Cycling Functions of Hydrothermarchaeota in Hydrothermal Sediment.</title>
        <authorList>
            <person name="Zhou Z."/>
            <person name="Liu Y."/>
            <person name="Xu W."/>
            <person name="Pan J."/>
            <person name="Luo Z.H."/>
            <person name="Li M."/>
        </authorList>
    </citation>
    <scope>NUCLEOTIDE SEQUENCE [LARGE SCALE GENOMIC DNA]</scope>
    <source>
        <strain evidence="13">SpSt-508</strain>
    </source>
</reference>
<gene>
    <name evidence="12" type="primary">mch</name>
    <name evidence="13" type="ORF">ENS64_15485</name>
</gene>
<evidence type="ECO:0000313" key="13">
    <source>
        <dbReference type="EMBL" id="HGT40645.1"/>
    </source>
</evidence>
<keyword evidence="9 12" id="KW-0378">Hydrolase</keyword>
<comment type="similarity">
    <text evidence="4 12">Belongs to the MCH family.</text>
</comment>
<comment type="caution">
    <text evidence="13">The sequence shown here is derived from an EMBL/GenBank/DDBJ whole genome shotgun (WGS) entry which is preliminary data.</text>
</comment>
<evidence type="ECO:0000256" key="8">
    <source>
        <dbReference type="ARBA" id="ARBA00022563"/>
    </source>
</evidence>
<dbReference type="EMBL" id="DSVQ01000018">
    <property type="protein sequence ID" value="HGT40645.1"/>
    <property type="molecule type" value="Genomic_DNA"/>
</dbReference>
<dbReference type="EC" id="3.5.4.27" evidence="5 12"/>
<dbReference type="InterPro" id="IPR003209">
    <property type="entry name" value="METHMP_CycHdrlase"/>
</dbReference>
<dbReference type="GO" id="GO:0005737">
    <property type="term" value="C:cytoplasm"/>
    <property type="evidence" value="ECO:0007669"/>
    <property type="project" value="UniProtKB-SubCell"/>
</dbReference>
<accession>A0A7C4QRQ5</accession>
<evidence type="ECO:0000256" key="2">
    <source>
        <dbReference type="ARBA" id="ARBA00004496"/>
    </source>
</evidence>
<dbReference type="CDD" id="cd00545">
    <property type="entry name" value="MCH"/>
    <property type="match status" value="1"/>
</dbReference>
<evidence type="ECO:0000256" key="9">
    <source>
        <dbReference type="ARBA" id="ARBA00022801"/>
    </source>
</evidence>
<evidence type="ECO:0000256" key="7">
    <source>
        <dbReference type="ARBA" id="ARBA00022490"/>
    </source>
</evidence>
<evidence type="ECO:0000256" key="6">
    <source>
        <dbReference type="ARBA" id="ARBA00020597"/>
    </source>
</evidence>
<evidence type="ECO:0000256" key="1">
    <source>
        <dbReference type="ARBA" id="ARBA00004058"/>
    </source>
</evidence>
<proteinExistence type="inferred from homology"/>
<name>A0A7C4QRQ5_9PLAN</name>
<dbReference type="GO" id="GO:0006730">
    <property type="term" value="P:one-carbon metabolic process"/>
    <property type="evidence" value="ECO:0007669"/>
    <property type="project" value="UniProtKB-UniRule"/>
</dbReference>
<dbReference type="UniPathway" id="UPA00562">
    <property type="reaction ID" value="UER00703"/>
</dbReference>
<evidence type="ECO:0000256" key="11">
    <source>
        <dbReference type="ARBA" id="ARBA00048684"/>
    </source>
</evidence>
<dbReference type="Pfam" id="PF02289">
    <property type="entry name" value="MCH"/>
    <property type="match status" value="1"/>
</dbReference>
<dbReference type="HAMAP" id="MF_00486">
    <property type="entry name" value="McH"/>
    <property type="match status" value="1"/>
</dbReference>
<evidence type="ECO:0000256" key="12">
    <source>
        <dbReference type="HAMAP-Rule" id="MF_00486"/>
    </source>
</evidence>
<keyword evidence="7 12" id="KW-0963">Cytoplasm</keyword>
<comment type="catalytic activity">
    <reaction evidence="11 12">
        <text>5,10-methenyl-5,6,7,8-tetrahydromethanopterin + H2O = N(5)-formyl-5,6,7,8-tetrahydromethanopterin + H(+)</text>
        <dbReference type="Rhea" id="RHEA:19053"/>
        <dbReference type="ChEBI" id="CHEBI:15377"/>
        <dbReference type="ChEBI" id="CHEBI:15378"/>
        <dbReference type="ChEBI" id="CHEBI:58018"/>
        <dbReference type="ChEBI" id="CHEBI:58337"/>
        <dbReference type="EC" id="3.5.4.27"/>
    </reaction>
</comment>
<sequence length="321" mass="34502">MNLELNALASQLVEDVTENPHDFRVAAHDLPGSGLLLDFGVEAEGGLEAGAMLASICMAGLADVSLAPGLLGELAWPQVVVQTDYPVAACLFSQYAGWAIQVGKFVAMGSGPMRAAAAREPLFDKLWYREEAEQVVGVLESAKLPDRQVFEEIADKTAVDPADVVLLVAPTSSMAGNFQVLARSVETALHKLYELGFDVNRVRSGFGQAPLAPVARNDLEGIGRTNDAILYGGRVTLWVNGDDDSLADIVRRVPSSASSAYGRPFLDIFEAAGRDFYKIDPLLFSPAEIIIHNLDTGRVHHAGRVVPEILQRSFGITTTQE</sequence>
<dbReference type="GO" id="GO:0018759">
    <property type="term" value="F:methenyltetrahydromethanopterin cyclohydrolase activity"/>
    <property type="evidence" value="ECO:0007669"/>
    <property type="project" value="UniProtKB-UniRule"/>
</dbReference>
<organism evidence="13">
    <name type="scientific">Schlesneria paludicola</name>
    <dbReference type="NCBI Taxonomy" id="360056"/>
    <lineage>
        <taxon>Bacteria</taxon>
        <taxon>Pseudomonadati</taxon>
        <taxon>Planctomycetota</taxon>
        <taxon>Planctomycetia</taxon>
        <taxon>Planctomycetales</taxon>
        <taxon>Planctomycetaceae</taxon>
        <taxon>Schlesneria</taxon>
    </lineage>
</organism>
<protein>
    <recommendedName>
        <fullName evidence="6 12">Methenyltetrahydromethanopterin cyclohydrolase</fullName>
        <ecNumber evidence="5 12">3.5.4.27</ecNumber>
    </recommendedName>
    <alternativeName>
        <fullName evidence="10 12">Methenyl-H4MPT cyclohydrolase</fullName>
    </alternativeName>
</protein>
<evidence type="ECO:0000256" key="5">
    <source>
        <dbReference type="ARBA" id="ARBA00012765"/>
    </source>
</evidence>
<dbReference type="GO" id="GO:0046294">
    <property type="term" value="P:formaldehyde catabolic process"/>
    <property type="evidence" value="ECO:0007669"/>
    <property type="project" value="UniProtKB-UniRule"/>
</dbReference>
<dbReference type="Gene3D" id="3.30.1030.10">
    <property type="entry name" value="Methenyltetrahydromethanopterin Cyclohydrolase, Chain A, domain 2"/>
    <property type="match status" value="1"/>
</dbReference>
<evidence type="ECO:0000256" key="10">
    <source>
        <dbReference type="ARBA" id="ARBA00030468"/>
    </source>
</evidence>
<dbReference type="Gene3D" id="3.10.340.11">
    <property type="entry name" value="Methenyltetrahydromethanopterin Cyclohydrolase, Chain A, domain 1"/>
    <property type="match status" value="1"/>
</dbReference>
<comment type="pathway">
    <text evidence="3 12">One-carbon metabolism; formaldehyde degradation; formate from formaldehyde (H(4)MPT route): step 3/5.</text>
</comment>
<evidence type="ECO:0000256" key="3">
    <source>
        <dbReference type="ARBA" id="ARBA00005087"/>
    </source>
</evidence>
<comment type="function">
    <text evidence="1 12">Catalyzes the hydrolysis of methenyl-H(4)MPT(+) to 5-formyl-H(4)MPT.</text>
</comment>
<dbReference type="NCBIfam" id="TIGR03120">
    <property type="entry name" value="one_C_mch"/>
    <property type="match status" value="1"/>
</dbReference>
<keyword evidence="8 12" id="KW-0554">One-carbon metabolism</keyword>
<evidence type="ECO:0000256" key="4">
    <source>
        <dbReference type="ARBA" id="ARBA00006902"/>
    </source>
</evidence>
<dbReference type="SUPFAM" id="SSF56199">
    <property type="entry name" value="Methenyltetrahydromethanopterin cyclohydrolase"/>
    <property type="match status" value="1"/>
</dbReference>